<dbReference type="EMBL" id="ACKP02000002">
    <property type="protein sequence ID" value="EEX78472.1"/>
    <property type="molecule type" value="Genomic_DNA"/>
</dbReference>
<reference evidence="1 2" key="1">
    <citation type="submission" date="2009-09" db="EMBL/GenBank/DDBJ databases">
        <authorList>
            <person name="Weinstock G."/>
            <person name="Sodergren E."/>
            <person name="Clifton S."/>
            <person name="Fulton L."/>
            <person name="Fulton B."/>
            <person name="Courtney L."/>
            <person name="Fronick C."/>
            <person name="Harrison M."/>
            <person name="Strong C."/>
            <person name="Farmer C."/>
            <person name="Delahaunty K."/>
            <person name="Markovic C."/>
            <person name="Hall O."/>
            <person name="Minx P."/>
            <person name="Tomlinson C."/>
            <person name="Mitreva M."/>
            <person name="Nelson J."/>
            <person name="Hou S."/>
            <person name="Wollam A."/>
            <person name="Pepin K.H."/>
            <person name="Johnson M."/>
            <person name="Bhonagiri V."/>
            <person name="Nash W.E."/>
            <person name="Warren W."/>
            <person name="Chinwalla A."/>
            <person name="Mardis E.R."/>
            <person name="Wilson R.K."/>
        </authorList>
    </citation>
    <scope>NUCLEOTIDE SEQUENCE [LARGE SCALE GENOMIC DNA]</scope>
    <source>
        <strain evidence="2">ATCC 35185 / DSM 20758 / VPI D19B-28</strain>
    </source>
</reference>
<evidence type="ECO:0000313" key="2">
    <source>
        <dbReference type="Proteomes" id="UP000003505"/>
    </source>
</evidence>
<dbReference type="AlphaFoldDB" id="C9LRK6"/>
<accession>C9LRK6</accession>
<sequence length="54" mass="5930">MPLKIVQEAARTALFTARREKGAFISWIVCREALLSAAASTKFHHSVTKDVNAS</sequence>
<gene>
    <name evidence="1" type="ORF">SELSPUOL_00072</name>
</gene>
<evidence type="ECO:0000313" key="1">
    <source>
        <dbReference type="EMBL" id="EEX78472.1"/>
    </source>
</evidence>
<dbReference type="Proteomes" id="UP000003505">
    <property type="component" value="Unassembled WGS sequence"/>
</dbReference>
<name>C9LRK6_SELS3</name>
<comment type="caution">
    <text evidence="1">The sequence shown here is derived from an EMBL/GenBank/DDBJ whole genome shotgun (WGS) entry which is preliminary data.</text>
</comment>
<organism evidence="1 2">
    <name type="scientific">Selenomonas sputigena (strain ATCC 35185 / DSM 20758 / CCUG 44933 / VPI D19B-28)</name>
    <dbReference type="NCBI Taxonomy" id="546271"/>
    <lineage>
        <taxon>Bacteria</taxon>
        <taxon>Bacillati</taxon>
        <taxon>Bacillota</taxon>
        <taxon>Negativicutes</taxon>
        <taxon>Selenomonadales</taxon>
        <taxon>Selenomonadaceae</taxon>
        <taxon>Selenomonas</taxon>
    </lineage>
</organism>
<proteinExistence type="predicted"/>
<protein>
    <submittedName>
        <fullName evidence="1">Uncharacterized protein</fullName>
    </submittedName>
</protein>